<dbReference type="Gene3D" id="1.20.1070.10">
    <property type="entry name" value="Rhodopsin 7-helix transmembrane proteins"/>
    <property type="match status" value="1"/>
</dbReference>
<dbReference type="Gramene" id="OE9A023859T1">
    <property type="protein sequence ID" value="OE9A023859C1"/>
    <property type="gene ID" value="OE9A023859"/>
</dbReference>
<protein>
    <submittedName>
        <fullName evidence="12">Somatostatin receptor type 2-like</fullName>
    </submittedName>
</protein>
<evidence type="ECO:0000256" key="5">
    <source>
        <dbReference type="ARBA" id="ARBA00023040"/>
    </source>
</evidence>
<dbReference type="AlphaFoldDB" id="A0A8S0TJL9"/>
<feature type="compositionally biased region" description="Polar residues" evidence="9">
    <location>
        <begin position="333"/>
        <end position="342"/>
    </location>
</feature>
<reference evidence="12 13" key="1">
    <citation type="submission" date="2019-12" db="EMBL/GenBank/DDBJ databases">
        <authorList>
            <person name="Alioto T."/>
            <person name="Alioto T."/>
            <person name="Gomez Garrido J."/>
        </authorList>
    </citation>
    <scope>NUCLEOTIDE SEQUENCE [LARGE SCALE GENOMIC DNA]</scope>
</reference>
<feature type="region of interest" description="Disordered" evidence="9">
    <location>
        <begin position="166"/>
        <end position="212"/>
    </location>
</feature>
<dbReference type="GO" id="GO:0042277">
    <property type="term" value="F:peptide binding"/>
    <property type="evidence" value="ECO:0007669"/>
    <property type="project" value="TreeGrafter"/>
</dbReference>
<feature type="domain" description="G-protein coupled receptors family 1 profile" evidence="11">
    <location>
        <begin position="1"/>
        <end position="112"/>
    </location>
</feature>
<evidence type="ECO:0000313" key="13">
    <source>
        <dbReference type="Proteomes" id="UP000594638"/>
    </source>
</evidence>
<dbReference type="GO" id="GO:0004930">
    <property type="term" value="F:G protein-coupled receptor activity"/>
    <property type="evidence" value="ECO:0007669"/>
    <property type="project" value="UniProtKB-KW"/>
</dbReference>
<dbReference type="PRINTS" id="PR00237">
    <property type="entry name" value="GPCRRHODOPSN"/>
</dbReference>
<evidence type="ECO:0000313" key="12">
    <source>
        <dbReference type="EMBL" id="CAA3004719.1"/>
    </source>
</evidence>
<comment type="subcellular location">
    <subcellularLocation>
        <location evidence="1">Cell membrane</location>
        <topology evidence="1">Multi-pass membrane protein</topology>
    </subcellularLocation>
</comment>
<dbReference type="EMBL" id="CACTIH010006434">
    <property type="protein sequence ID" value="CAA3004719.1"/>
    <property type="molecule type" value="Genomic_DNA"/>
</dbReference>
<evidence type="ECO:0000256" key="4">
    <source>
        <dbReference type="ARBA" id="ARBA00022989"/>
    </source>
</evidence>
<feature type="non-terminal residue" evidence="12">
    <location>
        <position position="367"/>
    </location>
</feature>
<keyword evidence="2" id="KW-1003">Cell membrane</keyword>
<evidence type="ECO:0000259" key="11">
    <source>
        <dbReference type="PROSITE" id="PS50262"/>
    </source>
</evidence>
<feature type="region of interest" description="Disordered" evidence="9">
    <location>
        <begin position="333"/>
        <end position="367"/>
    </location>
</feature>
<evidence type="ECO:0000256" key="9">
    <source>
        <dbReference type="SAM" id="MobiDB-lite"/>
    </source>
</evidence>
<dbReference type="PANTHER" id="PTHR24229">
    <property type="entry name" value="NEUROPEPTIDES RECEPTOR"/>
    <property type="match status" value="1"/>
</dbReference>
<dbReference type="SMR" id="A0A8S0TJL9"/>
<keyword evidence="13" id="KW-1185">Reference proteome</keyword>
<gene>
    <name evidence="12" type="ORF">OLEA9_A023859</name>
</gene>
<keyword evidence="8" id="KW-0807">Transducer</keyword>
<evidence type="ECO:0000256" key="7">
    <source>
        <dbReference type="ARBA" id="ARBA00023170"/>
    </source>
</evidence>
<feature type="region of interest" description="Disordered" evidence="9">
    <location>
        <begin position="230"/>
        <end position="257"/>
    </location>
</feature>
<dbReference type="PROSITE" id="PS50262">
    <property type="entry name" value="G_PROTEIN_RECEP_F1_2"/>
    <property type="match status" value="1"/>
</dbReference>
<evidence type="ECO:0000256" key="1">
    <source>
        <dbReference type="ARBA" id="ARBA00004651"/>
    </source>
</evidence>
<proteinExistence type="predicted"/>
<feature type="transmembrane region" description="Helical" evidence="10">
    <location>
        <begin position="6"/>
        <end position="23"/>
    </location>
</feature>
<feature type="transmembrane region" description="Helical" evidence="10">
    <location>
        <begin position="51"/>
        <end position="71"/>
    </location>
</feature>
<dbReference type="InterPro" id="IPR017452">
    <property type="entry name" value="GPCR_Rhodpsn_7TM"/>
</dbReference>
<name>A0A8S0TJL9_OLEEU</name>
<evidence type="ECO:0000256" key="2">
    <source>
        <dbReference type="ARBA" id="ARBA00022475"/>
    </source>
</evidence>
<accession>A0A8S0TJL9</accession>
<evidence type="ECO:0000256" key="6">
    <source>
        <dbReference type="ARBA" id="ARBA00023136"/>
    </source>
</evidence>
<dbReference type="Pfam" id="PF00001">
    <property type="entry name" value="7tm_1"/>
    <property type="match status" value="1"/>
</dbReference>
<keyword evidence="6 10" id="KW-0472">Membrane</keyword>
<dbReference type="PANTHER" id="PTHR24229:SF40">
    <property type="entry name" value="ALLATOSTATIN C RECEPTOR 1-RELATED"/>
    <property type="match status" value="1"/>
</dbReference>
<feature type="compositionally biased region" description="Low complexity" evidence="9">
    <location>
        <begin position="179"/>
        <end position="201"/>
    </location>
</feature>
<dbReference type="OrthoDB" id="6076970at2759"/>
<keyword evidence="3 10" id="KW-0812">Transmembrane</keyword>
<sequence>MYSFAIGFAFPLLLIAGFYLCVIRKLRNAASGQANLGSTRMKSRQSANKRIEYLVTGIICTYTICWLPYWITQLVVSFLTTFRKEPIEGFWQFTIIATSLSYTNSALNPILYAFLSDQFKRRCIEVFGTFLRTTGWYNLRSPTANPNITLATGAMCEPSEVKIRYGSGGEHNKGRVETNNESNTATATTTTTNNNNTSNTNHSRPESRQTMAMNDSVSLVISPNRRADILTTPNPARLDGYSDDENDDCNNGRVGNRRVSVDGRAMSFVNDDAQDQEDTRRRVIGGCPEMTRAQNSLSADNHYATTDGRGATNAMTSWSTTSWDKQQLCSSDHGQHLANNSAHGLGQPVGSRAQNEFDWTGERLPPG</sequence>
<dbReference type="InterPro" id="IPR000276">
    <property type="entry name" value="GPCR_Rhodpsn"/>
</dbReference>
<evidence type="ECO:0000256" key="3">
    <source>
        <dbReference type="ARBA" id="ARBA00022692"/>
    </source>
</evidence>
<keyword evidence="4 10" id="KW-1133">Transmembrane helix</keyword>
<evidence type="ECO:0000256" key="10">
    <source>
        <dbReference type="SAM" id="Phobius"/>
    </source>
</evidence>
<keyword evidence="7 12" id="KW-0675">Receptor</keyword>
<organism evidence="12 13">
    <name type="scientific">Olea europaea subsp. europaea</name>
    <dbReference type="NCBI Taxonomy" id="158383"/>
    <lineage>
        <taxon>Eukaryota</taxon>
        <taxon>Viridiplantae</taxon>
        <taxon>Streptophyta</taxon>
        <taxon>Embryophyta</taxon>
        <taxon>Tracheophyta</taxon>
        <taxon>Spermatophyta</taxon>
        <taxon>Magnoliopsida</taxon>
        <taxon>eudicotyledons</taxon>
        <taxon>Gunneridae</taxon>
        <taxon>Pentapetalae</taxon>
        <taxon>asterids</taxon>
        <taxon>lamiids</taxon>
        <taxon>Lamiales</taxon>
        <taxon>Oleaceae</taxon>
        <taxon>Oleeae</taxon>
        <taxon>Olea</taxon>
    </lineage>
</organism>
<feature type="transmembrane region" description="Helical" evidence="10">
    <location>
        <begin position="91"/>
        <end position="115"/>
    </location>
</feature>
<comment type="caution">
    <text evidence="12">The sequence shown here is derived from an EMBL/GenBank/DDBJ whole genome shotgun (WGS) entry which is preliminary data.</text>
</comment>
<keyword evidence="5" id="KW-0297">G-protein coupled receptor</keyword>
<dbReference type="Proteomes" id="UP000594638">
    <property type="component" value="Unassembled WGS sequence"/>
</dbReference>
<evidence type="ECO:0000256" key="8">
    <source>
        <dbReference type="ARBA" id="ARBA00023224"/>
    </source>
</evidence>
<dbReference type="GO" id="GO:0005886">
    <property type="term" value="C:plasma membrane"/>
    <property type="evidence" value="ECO:0007669"/>
    <property type="project" value="UniProtKB-SubCell"/>
</dbReference>
<dbReference type="SUPFAM" id="SSF81321">
    <property type="entry name" value="Family A G protein-coupled receptor-like"/>
    <property type="match status" value="1"/>
</dbReference>